<reference evidence="3 4" key="1">
    <citation type="submission" date="2020-02" db="EMBL/GenBank/DDBJ databases">
        <title>Whole-genome analyses of novel actinobacteria.</title>
        <authorList>
            <person name="Sahin N."/>
            <person name="Tokatli A."/>
        </authorList>
    </citation>
    <scope>NUCLEOTIDE SEQUENCE [LARGE SCALE GENOMIC DNA]</scope>
    <source>
        <strain evidence="3 4">YC504</strain>
    </source>
</reference>
<dbReference type="EMBL" id="JAAKZW010000263">
    <property type="protein sequence ID" value="NGO80925.1"/>
    <property type="molecule type" value="Genomic_DNA"/>
</dbReference>
<evidence type="ECO:0000256" key="1">
    <source>
        <dbReference type="SAM" id="MobiDB-lite"/>
    </source>
</evidence>
<dbReference type="Proteomes" id="UP000481109">
    <property type="component" value="Unassembled WGS sequence"/>
</dbReference>
<keyword evidence="3" id="KW-0808">Transferase</keyword>
<name>A0A6G4XTN2_9ACTN</name>
<dbReference type="InterPro" id="IPR029063">
    <property type="entry name" value="SAM-dependent_MTases_sf"/>
</dbReference>
<dbReference type="Pfam" id="PF08241">
    <property type="entry name" value="Methyltransf_11"/>
    <property type="match status" value="1"/>
</dbReference>
<dbReference type="Gene3D" id="3.40.50.150">
    <property type="entry name" value="Vaccinia Virus protein VP39"/>
    <property type="match status" value="1"/>
</dbReference>
<dbReference type="GO" id="GO:0032259">
    <property type="term" value="P:methylation"/>
    <property type="evidence" value="ECO:0007669"/>
    <property type="project" value="UniProtKB-KW"/>
</dbReference>
<dbReference type="GO" id="GO:0008757">
    <property type="term" value="F:S-adenosylmethionine-dependent methyltransferase activity"/>
    <property type="evidence" value="ECO:0007669"/>
    <property type="project" value="InterPro"/>
</dbReference>
<proteinExistence type="predicted"/>
<sequence>MHPAALDHMRICVEQYMPADRRLTVVDVGSQIAAQSLNHRMVLEDRDIDYIGIDIEAGENVDRVMPRPYTFPVKSRSADFVISGQALEHIPFPWVTMMEIARVLKPGGRAFITVPSRGHEHYGQDCWRYYPDSFRALAAYAKLRMVEAHTDFPPRLEGSRRYDYARIDYRRNYWGDSVGVFRKPKGYPEKRMTLVRAFSRLYANHVGGLQDVPRPKANPARGRRPVTGRPGAKV</sequence>
<dbReference type="SUPFAM" id="SSF53335">
    <property type="entry name" value="S-adenosyl-L-methionine-dependent methyltransferases"/>
    <property type="match status" value="1"/>
</dbReference>
<dbReference type="CDD" id="cd02440">
    <property type="entry name" value="AdoMet_MTases"/>
    <property type="match status" value="1"/>
</dbReference>
<dbReference type="InterPro" id="IPR013216">
    <property type="entry name" value="Methyltransf_11"/>
</dbReference>
<protein>
    <submittedName>
        <fullName evidence="3">Class I SAM-dependent methyltransferase</fullName>
    </submittedName>
</protein>
<feature type="domain" description="Methyltransferase type 11" evidence="2">
    <location>
        <begin position="69"/>
        <end position="112"/>
    </location>
</feature>
<dbReference type="RefSeq" id="WP_165336336.1">
    <property type="nucleotide sequence ID" value="NZ_JAAKZW010000263.1"/>
</dbReference>
<dbReference type="AlphaFoldDB" id="A0A6G4XTN2"/>
<keyword evidence="3" id="KW-0489">Methyltransferase</keyword>
<keyword evidence="4" id="KW-1185">Reference proteome</keyword>
<comment type="caution">
    <text evidence="3">The sequence shown here is derived from an EMBL/GenBank/DDBJ whole genome shotgun (WGS) entry which is preliminary data.</text>
</comment>
<accession>A0A6G4XTN2</accession>
<gene>
    <name evidence="3" type="ORF">G6045_35490</name>
</gene>
<evidence type="ECO:0000313" key="4">
    <source>
        <dbReference type="Proteomes" id="UP000481109"/>
    </source>
</evidence>
<organism evidence="3 4">
    <name type="scientific">Streptomyces mesophilus</name>
    <dbReference type="NCBI Taxonomy" id="1775132"/>
    <lineage>
        <taxon>Bacteria</taxon>
        <taxon>Bacillati</taxon>
        <taxon>Actinomycetota</taxon>
        <taxon>Actinomycetes</taxon>
        <taxon>Kitasatosporales</taxon>
        <taxon>Streptomycetaceae</taxon>
        <taxon>Streptomyces</taxon>
    </lineage>
</organism>
<feature type="region of interest" description="Disordered" evidence="1">
    <location>
        <begin position="209"/>
        <end position="234"/>
    </location>
</feature>
<evidence type="ECO:0000259" key="2">
    <source>
        <dbReference type="Pfam" id="PF08241"/>
    </source>
</evidence>
<evidence type="ECO:0000313" key="3">
    <source>
        <dbReference type="EMBL" id="NGO80925.1"/>
    </source>
</evidence>